<keyword evidence="2" id="KW-1185">Reference proteome</keyword>
<dbReference type="RefSeq" id="WP_126657369.1">
    <property type="nucleotide sequence ID" value="NZ_RYYR01000002.1"/>
</dbReference>
<evidence type="ECO:0000313" key="1">
    <source>
        <dbReference type="EMBL" id="RUL56452.1"/>
    </source>
</evidence>
<sequence>MPEQLPQWYAVGVEPPASLKNSGWQPGMKPSAQHMNWLFNRAYKVLEELQTNKVDFDTHKKDIVAHASYAVNTSANDSYVVSIPDVTEYKEGMIVSFKATVANTTTCSLNINNLGAKTVYKYTTGLANLETGDIVANQIVSVIYNGSAFIVLSPLANTVTAHSSQTLTNKTLTAPKLANGGYIADANGNELIKGQTVASAANEFTVKNAATGNAPELQATGGDTNIDFVVVPKGTGVFKVGTKPVSLQEDVDNHKNNKNNPHNVTKEQVGLGSVEDYGIATQTEAEAGTSTAKYMTPQRTKQAIDKNLAPVQQQVTEHSDEFASPTKAGHIKVGNNLTIDGNGVLSANKDWEVISETTISSAVTSIDIANLSQYKFIRLSLYLKKGTAANISLKINDIATANAYGSYSISQNAYTTASSSRVGMIDPSADLKHVITASNEDFTYPRYLIAESDYITVTDLKVVKVSSLTTKINKITIFAESAALTVGSVVKLEVVK</sequence>
<gene>
    <name evidence="1" type="ORF">EK386_02130</name>
</gene>
<accession>A0A432LHB1</accession>
<proteinExistence type="predicted"/>
<name>A0A432LHB1_9BACI</name>
<comment type="caution">
    <text evidence="1">The sequence shown here is derived from an EMBL/GenBank/DDBJ whole genome shotgun (WGS) entry which is preliminary data.</text>
</comment>
<dbReference type="AlphaFoldDB" id="A0A432LHB1"/>
<protein>
    <submittedName>
        <fullName evidence="1">Uncharacterized protein</fullName>
    </submittedName>
</protein>
<organism evidence="1 2">
    <name type="scientific">Lysinibacillus antri</name>
    <dbReference type="NCBI Taxonomy" id="2498145"/>
    <lineage>
        <taxon>Bacteria</taxon>
        <taxon>Bacillati</taxon>
        <taxon>Bacillota</taxon>
        <taxon>Bacilli</taxon>
        <taxon>Bacillales</taxon>
        <taxon>Bacillaceae</taxon>
        <taxon>Lysinibacillus</taxon>
    </lineage>
</organism>
<evidence type="ECO:0000313" key="2">
    <source>
        <dbReference type="Proteomes" id="UP000287910"/>
    </source>
</evidence>
<reference evidence="1 2" key="1">
    <citation type="submission" date="2018-12" db="EMBL/GenBank/DDBJ databases">
        <title>Lysinibacillus antri sp. nov., isolated from a cave soil.</title>
        <authorList>
            <person name="Narsing Rao M.P."/>
            <person name="Zhang H."/>
            <person name="Dong Z.-Y."/>
            <person name="Niu X.-K."/>
            <person name="Zhang K."/>
            <person name="Fang B.-Z."/>
            <person name="Kang Y.-Q."/>
            <person name="Xiao M."/>
            <person name="Li W.-J."/>
        </authorList>
    </citation>
    <scope>NUCLEOTIDE SEQUENCE [LARGE SCALE GENOMIC DNA]</scope>
    <source>
        <strain evidence="1 2">SYSU K30002</strain>
    </source>
</reference>
<dbReference type="EMBL" id="RYYR01000002">
    <property type="protein sequence ID" value="RUL56452.1"/>
    <property type="molecule type" value="Genomic_DNA"/>
</dbReference>
<dbReference type="Proteomes" id="UP000287910">
    <property type="component" value="Unassembled WGS sequence"/>
</dbReference>